<name>A0AAD4MI15_9BILA</name>
<reference evidence="6" key="1">
    <citation type="submission" date="2022-01" db="EMBL/GenBank/DDBJ databases">
        <title>Genome Sequence Resource for Two Populations of Ditylenchus destructor, the Migratory Endoparasitic Phytonematode.</title>
        <authorList>
            <person name="Zhang H."/>
            <person name="Lin R."/>
            <person name="Xie B."/>
        </authorList>
    </citation>
    <scope>NUCLEOTIDE SEQUENCE</scope>
    <source>
        <strain evidence="6">BazhouSP</strain>
    </source>
</reference>
<comment type="caution">
    <text evidence="6">The sequence shown here is derived from an EMBL/GenBank/DDBJ whole genome shotgun (WGS) entry which is preliminary data.</text>
</comment>
<dbReference type="PANTHER" id="PTHR11548">
    <property type="entry name" value="THYMIDYLATE SYNTHASE 1"/>
    <property type="match status" value="1"/>
</dbReference>
<evidence type="ECO:0000256" key="3">
    <source>
        <dbReference type="ARBA" id="ARBA00022679"/>
    </source>
</evidence>
<dbReference type="Gene3D" id="3.30.572.10">
    <property type="entry name" value="Thymidylate synthase/dCMP hydroxymethylase domain"/>
    <property type="match status" value="1"/>
</dbReference>
<keyword evidence="2" id="KW-0489">Methyltransferase</keyword>
<gene>
    <name evidence="6" type="ORF">DdX_20907</name>
</gene>
<evidence type="ECO:0000256" key="2">
    <source>
        <dbReference type="ARBA" id="ARBA00022603"/>
    </source>
</evidence>
<dbReference type="GO" id="GO:0006231">
    <property type="term" value="P:dTMP biosynthetic process"/>
    <property type="evidence" value="ECO:0007669"/>
    <property type="project" value="TreeGrafter"/>
</dbReference>
<dbReference type="PANTHER" id="PTHR11548:SF9">
    <property type="entry name" value="THYMIDYLATE SYNTHASE"/>
    <property type="match status" value="1"/>
</dbReference>
<dbReference type="GO" id="GO:0004799">
    <property type="term" value="F:thymidylate synthase activity"/>
    <property type="evidence" value="ECO:0007669"/>
    <property type="project" value="TreeGrafter"/>
</dbReference>
<dbReference type="InterPro" id="IPR045097">
    <property type="entry name" value="Thymidate_synth/dCMP_Mease"/>
</dbReference>
<evidence type="ECO:0000256" key="1">
    <source>
        <dbReference type="ARBA" id="ARBA00015931"/>
    </source>
</evidence>
<dbReference type="GO" id="GO:0005829">
    <property type="term" value="C:cytosol"/>
    <property type="evidence" value="ECO:0007669"/>
    <property type="project" value="TreeGrafter"/>
</dbReference>
<dbReference type="EMBL" id="JAKKPZ010000690">
    <property type="protein sequence ID" value="KAI1692986.1"/>
    <property type="molecule type" value="Genomic_DNA"/>
</dbReference>
<keyword evidence="7" id="KW-1185">Reference proteome</keyword>
<sequence length="81" mass="9210">MRFDLSEGLPGAHTKKLHLRSIIVELLWFLRGDTNVKWLNERKVSIWDEWPTRMAISARSMASSGATGRRPTAAISTRSRS</sequence>
<accession>A0AAD4MI15</accession>
<feature type="region of interest" description="Disordered" evidence="4">
    <location>
        <begin position="61"/>
        <end position="81"/>
    </location>
</feature>
<dbReference type="SUPFAM" id="SSF55831">
    <property type="entry name" value="Thymidylate synthase/dCMP hydroxymethylase"/>
    <property type="match status" value="1"/>
</dbReference>
<evidence type="ECO:0000313" key="6">
    <source>
        <dbReference type="EMBL" id="KAI1692986.1"/>
    </source>
</evidence>
<feature type="domain" description="Thymidylate synthase/dCMP hydroxymethylase" evidence="5">
    <location>
        <begin position="1"/>
        <end position="52"/>
    </location>
</feature>
<dbReference type="InterPro" id="IPR036926">
    <property type="entry name" value="Thymidate_synth/dCMP_Mease_sf"/>
</dbReference>
<dbReference type="Pfam" id="PF00303">
    <property type="entry name" value="Thymidylat_synt"/>
    <property type="match status" value="1"/>
</dbReference>
<proteinExistence type="predicted"/>
<evidence type="ECO:0000313" key="7">
    <source>
        <dbReference type="Proteomes" id="UP001201812"/>
    </source>
</evidence>
<dbReference type="Proteomes" id="UP001201812">
    <property type="component" value="Unassembled WGS sequence"/>
</dbReference>
<dbReference type="GO" id="GO:0032259">
    <property type="term" value="P:methylation"/>
    <property type="evidence" value="ECO:0007669"/>
    <property type="project" value="UniProtKB-KW"/>
</dbReference>
<organism evidence="6 7">
    <name type="scientific">Ditylenchus destructor</name>
    <dbReference type="NCBI Taxonomy" id="166010"/>
    <lineage>
        <taxon>Eukaryota</taxon>
        <taxon>Metazoa</taxon>
        <taxon>Ecdysozoa</taxon>
        <taxon>Nematoda</taxon>
        <taxon>Chromadorea</taxon>
        <taxon>Rhabditida</taxon>
        <taxon>Tylenchina</taxon>
        <taxon>Tylenchomorpha</taxon>
        <taxon>Sphaerularioidea</taxon>
        <taxon>Anguinidae</taxon>
        <taxon>Anguininae</taxon>
        <taxon>Ditylenchus</taxon>
    </lineage>
</organism>
<dbReference type="AlphaFoldDB" id="A0AAD4MI15"/>
<evidence type="ECO:0000259" key="5">
    <source>
        <dbReference type="Pfam" id="PF00303"/>
    </source>
</evidence>
<keyword evidence="3" id="KW-0808">Transferase</keyword>
<dbReference type="InterPro" id="IPR023451">
    <property type="entry name" value="Thymidate_synth/dCMP_Mease_dom"/>
</dbReference>
<protein>
    <recommendedName>
        <fullName evidence="1">Thymidylate synthase</fullName>
    </recommendedName>
</protein>
<evidence type="ECO:0000256" key="4">
    <source>
        <dbReference type="SAM" id="MobiDB-lite"/>
    </source>
</evidence>